<dbReference type="PANTHER" id="PTHR15549:SF26">
    <property type="entry name" value="AXIAL BUDDING PATTERN PROTEIN 2-RELATED"/>
    <property type="match status" value="1"/>
</dbReference>
<evidence type="ECO:0000256" key="6">
    <source>
        <dbReference type="SAM" id="Phobius"/>
    </source>
</evidence>
<feature type="region of interest" description="Disordered" evidence="5">
    <location>
        <begin position="201"/>
        <end position="224"/>
    </location>
</feature>
<proteinExistence type="predicted"/>
<keyword evidence="4 6" id="KW-0472">Membrane</keyword>
<evidence type="ECO:0000313" key="9">
    <source>
        <dbReference type="Proteomes" id="UP000624244"/>
    </source>
</evidence>
<sequence length="327" mass="34355">MHTITFSTTYLVFLHLLPVHAAFTDFFFAGNNGSSSALRTCPGSPFECVPPAICSFDERTFKHYCCIPGSKDAVCWGPSERCDGGDRTTPAGNQRSCGSGINAFCCLKSSEICTETLNQVNICWSSLVNPLASLNASAVNETAQSLVSASPSAASYPVKLLDLEKPTSTTTASSSATSSTPISASTASLITVTTSTASSSETAVSSVSQSRSTSAPAENNSSEISGGAIGGIVGGVIGSLALLGFASFFLWRRRKNGRRNPYEAANSFDASPTYANLHTVEMNANREYAEAPVSEKYGGATRPIAEVPADRDAAELPTSEMHNHRMN</sequence>
<dbReference type="EMBL" id="WNKQ01000002">
    <property type="protein sequence ID" value="KAF5853403.1"/>
    <property type="molecule type" value="Genomic_DNA"/>
</dbReference>
<evidence type="ECO:0000313" key="8">
    <source>
        <dbReference type="EMBL" id="KAF5853403.1"/>
    </source>
</evidence>
<reference evidence="8" key="1">
    <citation type="submission" date="2019-11" db="EMBL/GenBank/DDBJ databases">
        <title>Bipolaris sorokiniana Genome sequencing.</title>
        <authorList>
            <person name="Wang H."/>
        </authorList>
    </citation>
    <scope>NUCLEOTIDE SEQUENCE</scope>
</reference>
<feature type="signal peptide" evidence="7">
    <location>
        <begin position="1"/>
        <end position="21"/>
    </location>
</feature>
<comment type="subcellular location">
    <subcellularLocation>
        <location evidence="1">Membrane</location>
        <topology evidence="1">Single-pass membrane protein</topology>
    </subcellularLocation>
</comment>
<keyword evidence="2 6" id="KW-0812">Transmembrane</keyword>
<feature type="chain" id="PRO_5034982824" description="Mid2 domain-containing protein" evidence="7">
    <location>
        <begin position="22"/>
        <end position="327"/>
    </location>
</feature>
<comment type="caution">
    <text evidence="8">The sequence shown here is derived from an EMBL/GenBank/DDBJ whole genome shotgun (WGS) entry which is preliminary data.</text>
</comment>
<evidence type="ECO:0000256" key="2">
    <source>
        <dbReference type="ARBA" id="ARBA00022692"/>
    </source>
</evidence>
<dbReference type="GO" id="GO:0016020">
    <property type="term" value="C:membrane"/>
    <property type="evidence" value="ECO:0007669"/>
    <property type="project" value="UniProtKB-SubCell"/>
</dbReference>
<gene>
    <name evidence="8" type="ORF">GGP41_001926</name>
</gene>
<evidence type="ECO:0000256" key="3">
    <source>
        <dbReference type="ARBA" id="ARBA00022989"/>
    </source>
</evidence>
<keyword evidence="7" id="KW-0732">Signal</keyword>
<evidence type="ECO:0000256" key="7">
    <source>
        <dbReference type="SAM" id="SignalP"/>
    </source>
</evidence>
<dbReference type="InterPro" id="IPR051694">
    <property type="entry name" value="Immunoregulatory_rcpt-like"/>
</dbReference>
<protein>
    <recommendedName>
        <fullName evidence="10">Mid2 domain-containing protein</fullName>
    </recommendedName>
</protein>
<evidence type="ECO:0008006" key="10">
    <source>
        <dbReference type="Google" id="ProtNLM"/>
    </source>
</evidence>
<dbReference type="AlphaFoldDB" id="A0A8H5ZMJ4"/>
<accession>A0A8H5ZMJ4</accession>
<dbReference type="PANTHER" id="PTHR15549">
    <property type="entry name" value="PAIRED IMMUNOGLOBULIN-LIKE TYPE 2 RECEPTOR"/>
    <property type="match status" value="1"/>
</dbReference>
<evidence type="ECO:0000256" key="4">
    <source>
        <dbReference type="ARBA" id="ARBA00023136"/>
    </source>
</evidence>
<name>A0A8H5ZMJ4_COCSA</name>
<feature type="compositionally biased region" description="Low complexity" evidence="5">
    <location>
        <begin position="201"/>
        <end position="217"/>
    </location>
</feature>
<keyword evidence="3 6" id="KW-1133">Transmembrane helix</keyword>
<organism evidence="8 9">
    <name type="scientific">Cochliobolus sativus</name>
    <name type="common">Common root rot and spot blotch fungus</name>
    <name type="synonym">Bipolaris sorokiniana</name>
    <dbReference type="NCBI Taxonomy" id="45130"/>
    <lineage>
        <taxon>Eukaryota</taxon>
        <taxon>Fungi</taxon>
        <taxon>Dikarya</taxon>
        <taxon>Ascomycota</taxon>
        <taxon>Pezizomycotina</taxon>
        <taxon>Dothideomycetes</taxon>
        <taxon>Pleosporomycetidae</taxon>
        <taxon>Pleosporales</taxon>
        <taxon>Pleosporineae</taxon>
        <taxon>Pleosporaceae</taxon>
        <taxon>Bipolaris</taxon>
    </lineage>
</organism>
<feature type="region of interest" description="Disordered" evidence="5">
    <location>
        <begin position="303"/>
        <end position="327"/>
    </location>
</feature>
<evidence type="ECO:0000256" key="1">
    <source>
        <dbReference type="ARBA" id="ARBA00004167"/>
    </source>
</evidence>
<dbReference type="GO" id="GO:0071944">
    <property type="term" value="C:cell periphery"/>
    <property type="evidence" value="ECO:0007669"/>
    <property type="project" value="UniProtKB-ARBA"/>
</dbReference>
<dbReference type="Proteomes" id="UP000624244">
    <property type="component" value="Unassembled WGS sequence"/>
</dbReference>
<evidence type="ECO:0000256" key="5">
    <source>
        <dbReference type="SAM" id="MobiDB-lite"/>
    </source>
</evidence>
<feature type="transmembrane region" description="Helical" evidence="6">
    <location>
        <begin position="228"/>
        <end position="251"/>
    </location>
</feature>